<dbReference type="PANTHER" id="PTHR35335">
    <property type="entry name" value="UPF0716 PROTEIN FXSA"/>
    <property type="match status" value="1"/>
</dbReference>
<reference evidence="3 4" key="1">
    <citation type="journal article" date="2019" name="Int. J. Syst. Evol. Microbiol.">
        <title>The Global Catalogue of Microorganisms (GCM) 10K type strain sequencing project: providing services to taxonomists for standard genome sequencing and annotation.</title>
        <authorList>
            <consortium name="The Broad Institute Genomics Platform"/>
            <consortium name="The Broad Institute Genome Sequencing Center for Infectious Disease"/>
            <person name="Wu L."/>
            <person name="Ma J."/>
        </authorList>
    </citation>
    <scope>NUCLEOTIDE SEQUENCE [LARGE SCALE GENOMIC DNA]</scope>
    <source>
        <strain evidence="3 4">JCM 13022</strain>
    </source>
</reference>
<evidence type="ECO:0000313" key="4">
    <source>
        <dbReference type="Proteomes" id="UP001500467"/>
    </source>
</evidence>
<dbReference type="NCBIfam" id="NF008528">
    <property type="entry name" value="PRK11463.1-2"/>
    <property type="match status" value="1"/>
</dbReference>
<keyword evidence="2" id="KW-1133">Transmembrane helix</keyword>
<accession>A0ABN1V5U4</accession>
<keyword evidence="4" id="KW-1185">Reference proteome</keyword>
<dbReference type="InterPro" id="IPR007313">
    <property type="entry name" value="FxsA"/>
</dbReference>
<feature type="region of interest" description="Disordered" evidence="1">
    <location>
        <begin position="144"/>
        <end position="177"/>
    </location>
</feature>
<organism evidence="3 4">
    <name type="scientific">Prauserella alba</name>
    <dbReference type="NCBI Taxonomy" id="176898"/>
    <lineage>
        <taxon>Bacteria</taxon>
        <taxon>Bacillati</taxon>
        <taxon>Actinomycetota</taxon>
        <taxon>Actinomycetes</taxon>
        <taxon>Pseudonocardiales</taxon>
        <taxon>Pseudonocardiaceae</taxon>
        <taxon>Prauserella</taxon>
    </lineage>
</organism>
<feature type="transmembrane region" description="Helical" evidence="2">
    <location>
        <begin position="72"/>
        <end position="97"/>
    </location>
</feature>
<protein>
    <submittedName>
        <fullName evidence="3">FxsA family protein</fullName>
    </submittedName>
</protein>
<dbReference type="Proteomes" id="UP001500467">
    <property type="component" value="Unassembled WGS sequence"/>
</dbReference>
<feature type="compositionally biased region" description="Basic and acidic residues" evidence="1">
    <location>
        <begin position="152"/>
        <end position="177"/>
    </location>
</feature>
<evidence type="ECO:0000256" key="2">
    <source>
        <dbReference type="SAM" id="Phobius"/>
    </source>
</evidence>
<sequence>MAVLLLLYVIAEVAAVWTVASLIGFLPTIGLLIAGAFVGSWLARREGGKAMRAFSATARSGKSPHEEITDGMLVGVGGLLILLPGFVSDILGLLFLVPPTRKVVRRAWLRRAQKRAPVGGAAYGGAPFGPGMRSQVIVVDSEVVSEGADTGDAARRRDPSGDDREDRDDGPPRIIEG</sequence>
<keyword evidence="2" id="KW-0472">Membrane</keyword>
<evidence type="ECO:0000256" key="1">
    <source>
        <dbReference type="SAM" id="MobiDB-lite"/>
    </source>
</evidence>
<name>A0ABN1V5U4_9PSEU</name>
<evidence type="ECO:0000313" key="3">
    <source>
        <dbReference type="EMBL" id="GAA1196196.1"/>
    </source>
</evidence>
<comment type="caution">
    <text evidence="3">The sequence shown here is derived from an EMBL/GenBank/DDBJ whole genome shotgun (WGS) entry which is preliminary data.</text>
</comment>
<keyword evidence="2" id="KW-0812">Transmembrane</keyword>
<dbReference type="RefSeq" id="WP_253859453.1">
    <property type="nucleotide sequence ID" value="NZ_BAAALM010000004.1"/>
</dbReference>
<dbReference type="PANTHER" id="PTHR35335:SF1">
    <property type="entry name" value="UPF0716 PROTEIN FXSA"/>
    <property type="match status" value="1"/>
</dbReference>
<dbReference type="EMBL" id="BAAALM010000004">
    <property type="protein sequence ID" value="GAA1196196.1"/>
    <property type="molecule type" value="Genomic_DNA"/>
</dbReference>
<proteinExistence type="predicted"/>
<gene>
    <name evidence="3" type="ORF">GCM10009675_09120</name>
</gene>
<dbReference type="Pfam" id="PF04186">
    <property type="entry name" value="FxsA"/>
    <property type="match status" value="1"/>
</dbReference>